<evidence type="ECO:0000256" key="5">
    <source>
        <dbReference type="ARBA" id="ARBA00023136"/>
    </source>
</evidence>
<dbReference type="SUPFAM" id="SSF52540">
    <property type="entry name" value="P-loop containing nucleoside triphosphate hydrolases"/>
    <property type="match status" value="1"/>
</dbReference>
<sequence length="659" mass="71560">MSEKTLAGHISAKTEEAPRRAAEAIDGLSRDATDLGMLHTAERLSSAAQALRSDTFTLIVVGRFQSGKSTLLNALLGETTHTVDSSAVQGPIVMGCSPSASVLTTVWYSNEPTVEAVHGDGHREAWDWERYWRESTASVAEGDAGRSLANIREFRVGYPATVCQAGVSFVDTPGLQLDDLRTKATYSVGEHCDAAIAVYDSESVVGRDELAQVEALARTGVRVFTVVNNIGGRADEELPGYVWNRYVYSHWGGPRYTGQDLATHDIFIVDAERARKGRLTADSDEIAASGLPALEARLADFLLNERHDAHLARYATVALLSADELDEQLAGRIAATQFDGEQLLRAYRELLPSLQKLHSRPQRLSRFFPRYSGRAVDALVASFEKEIDELRLELPAHVEDLDLDLGRITGVLKAKHANETVGKAINEVVTHRLSTWSEGVANAVLEPILADLSQELQAEVSSLEREMTAVRLQLGWEQLPYDRATAVPSRILASIAGFALGGVGAGLAGWVGGWRGAAGGVGATVALLLGAVAGGPWMVPAVAVASFLTGIGVGSRQLEERMKRTAVEVADEWLRRLPGLVLPDLTEQVRSRFEQFRKELIAHLEAAIEEEEEQIHRAVEDGKAGQAQREVVLAQLQAIRARVTDRRAVLLRVVAADRT</sequence>
<evidence type="ECO:0000256" key="6">
    <source>
        <dbReference type="SAM" id="MobiDB-lite"/>
    </source>
</evidence>
<dbReference type="InterPro" id="IPR027094">
    <property type="entry name" value="Mitofusin_fam"/>
</dbReference>
<comment type="caution">
    <text evidence="10">The sequence shown here is derived from an EMBL/GenBank/DDBJ whole genome shotgun (WGS) entry which is preliminary data.</text>
</comment>
<feature type="compositionally biased region" description="Basic and acidic residues" evidence="6">
    <location>
        <begin position="12"/>
        <end position="21"/>
    </location>
</feature>
<keyword evidence="7" id="KW-0812">Transmembrane</keyword>
<dbReference type="Pfam" id="PF21808">
    <property type="entry name" value="Dynamin-like_hel_bact"/>
    <property type="match status" value="1"/>
</dbReference>
<evidence type="ECO:0000259" key="8">
    <source>
        <dbReference type="Pfam" id="PF00350"/>
    </source>
</evidence>
<keyword evidence="5 7" id="KW-0472">Membrane</keyword>
<dbReference type="RefSeq" id="WP_381192848.1">
    <property type="nucleotide sequence ID" value="NZ_JBHSFE010000007.1"/>
</dbReference>
<keyword evidence="3" id="KW-0378">Hydrolase</keyword>
<protein>
    <submittedName>
        <fullName evidence="10">Dynamin family protein</fullName>
    </submittedName>
</protein>
<dbReference type="InterPro" id="IPR027417">
    <property type="entry name" value="P-loop_NTPase"/>
</dbReference>
<dbReference type="InterPro" id="IPR045063">
    <property type="entry name" value="Dynamin_N"/>
</dbReference>
<evidence type="ECO:0000256" key="3">
    <source>
        <dbReference type="ARBA" id="ARBA00022801"/>
    </source>
</evidence>
<gene>
    <name evidence="10" type="ORF">ACFO9E_08105</name>
</gene>
<accession>A0ABV9G4B3</accession>
<evidence type="ECO:0000256" key="7">
    <source>
        <dbReference type="SAM" id="Phobius"/>
    </source>
</evidence>
<feature type="region of interest" description="Disordered" evidence="6">
    <location>
        <begin position="1"/>
        <end position="21"/>
    </location>
</feature>
<dbReference type="Pfam" id="PF00350">
    <property type="entry name" value="Dynamin_N"/>
    <property type="match status" value="1"/>
</dbReference>
<dbReference type="Proteomes" id="UP001595993">
    <property type="component" value="Unassembled WGS sequence"/>
</dbReference>
<evidence type="ECO:0000256" key="2">
    <source>
        <dbReference type="ARBA" id="ARBA00022741"/>
    </source>
</evidence>
<name>A0ABV9G4B3_9ACTN</name>
<dbReference type="PANTHER" id="PTHR10465:SF0">
    <property type="entry name" value="SARCALUMENIN"/>
    <property type="match status" value="1"/>
</dbReference>
<dbReference type="PANTHER" id="PTHR10465">
    <property type="entry name" value="TRANSMEMBRANE GTPASE FZO1"/>
    <property type="match status" value="1"/>
</dbReference>
<reference evidence="11" key="1">
    <citation type="journal article" date="2019" name="Int. J. Syst. Evol. Microbiol.">
        <title>The Global Catalogue of Microorganisms (GCM) 10K type strain sequencing project: providing services to taxonomists for standard genome sequencing and annotation.</title>
        <authorList>
            <consortium name="The Broad Institute Genomics Platform"/>
            <consortium name="The Broad Institute Genome Sequencing Center for Infectious Disease"/>
            <person name="Wu L."/>
            <person name="Ma J."/>
        </authorList>
    </citation>
    <scope>NUCLEOTIDE SEQUENCE [LARGE SCALE GENOMIC DNA]</scope>
    <source>
        <strain evidence="11">CGMCC 4.7139</strain>
    </source>
</reference>
<comment type="subcellular location">
    <subcellularLocation>
        <location evidence="1">Membrane</location>
    </subcellularLocation>
</comment>
<dbReference type="EMBL" id="JBHSFE010000007">
    <property type="protein sequence ID" value="MFC4607777.1"/>
    <property type="molecule type" value="Genomic_DNA"/>
</dbReference>
<feature type="transmembrane region" description="Helical" evidence="7">
    <location>
        <begin position="525"/>
        <end position="554"/>
    </location>
</feature>
<evidence type="ECO:0000313" key="11">
    <source>
        <dbReference type="Proteomes" id="UP001595993"/>
    </source>
</evidence>
<keyword evidence="7" id="KW-1133">Transmembrane helix</keyword>
<evidence type="ECO:0000259" key="9">
    <source>
        <dbReference type="Pfam" id="PF21808"/>
    </source>
</evidence>
<evidence type="ECO:0000256" key="4">
    <source>
        <dbReference type="ARBA" id="ARBA00023134"/>
    </source>
</evidence>
<feature type="transmembrane region" description="Helical" evidence="7">
    <location>
        <begin position="491"/>
        <end position="513"/>
    </location>
</feature>
<keyword evidence="4" id="KW-0342">GTP-binding</keyword>
<evidence type="ECO:0000256" key="1">
    <source>
        <dbReference type="ARBA" id="ARBA00004370"/>
    </source>
</evidence>
<proteinExistence type="predicted"/>
<keyword evidence="2" id="KW-0547">Nucleotide-binding</keyword>
<dbReference type="Gene3D" id="3.40.50.300">
    <property type="entry name" value="P-loop containing nucleotide triphosphate hydrolases"/>
    <property type="match status" value="1"/>
</dbReference>
<evidence type="ECO:0000313" key="10">
    <source>
        <dbReference type="EMBL" id="MFC4607777.1"/>
    </source>
</evidence>
<organism evidence="10 11">
    <name type="scientific">Streptomyces maoxianensis</name>
    <dbReference type="NCBI Taxonomy" id="1459942"/>
    <lineage>
        <taxon>Bacteria</taxon>
        <taxon>Bacillati</taxon>
        <taxon>Actinomycetota</taxon>
        <taxon>Actinomycetes</taxon>
        <taxon>Kitasatosporales</taxon>
        <taxon>Streptomycetaceae</taxon>
        <taxon>Streptomyces</taxon>
    </lineage>
</organism>
<feature type="domain" description="BDLP-like helical" evidence="9">
    <location>
        <begin position="279"/>
        <end position="620"/>
    </location>
</feature>
<feature type="domain" description="Dynamin N-terminal" evidence="8">
    <location>
        <begin position="59"/>
        <end position="229"/>
    </location>
</feature>
<keyword evidence="11" id="KW-1185">Reference proteome</keyword>
<dbReference type="InterPro" id="IPR049399">
    <property type="entry name" value="BDLP-like_hel"/>
</dbReference>